<dbReference type="PANTHER" id="PTHR43781:SF1">
    <property type="entry name" value="SACCHAROPINE DEHYDROGENASE"/>
    <property type="match status" value="1"/>
</dbReference>
<evidence type="ECO:0000259" key="1">
    <source>
        <dbReference type="Pfam" id="PF03435"/>
    </source>
</evidence>
<evidence type="ECO:0000313" key="3">
    <source>
        <dbReference type="Proteomes" id="UP001168524"/>
    </source>
</evidence>
<proteinExistence type="predicted"/>
<dbReference type="Gene3D" id="3.40.50.720">
    <property type="entry name" value="NAD(P)-binding Rossmann-like Domain"/>
    <property type="match status" value="1"/>
</dbReference>
<protein>
    <submittedName>
        <fullName evidence="2">Saccharopine dehydrogenase NADP-binding domain-containing protein</fullName>
    </submittedName>
</protein>
<dbReference type="InterPro" id="IPR036291">
    <property type="entry name" value="NAD(P)-bd_dom_sf"/>
</dbReference>
<feature type="domain" description="Saccharopine dehydrogenase NADP binding" evidence="1">
    <location>
        <begin position="5"/>
        <end position="117"/>
    </location>
</feature>
<evidence type="ECO:0000313" key="2">
    <source>
        <dbReference type="EMBL" id="MDN0012876.1"/>
    </source>
</evidence>
<dbReference type="PANTHER" id="PTHR43781">
    <property type="entry name" value="SACCHAROPINE DEHYDROGENASE"/>
    <property type="match status" value="1"/>
</dbReference>
<gene>
    <name evidence="2" type="ORF">QTA56_01330</name>
</gene>
<accession>A0ABT7WJN3</accession>
<dbReference type="RefSeq" id="WP_267979155.1">
    <property type="nucleotide sequence ID" value="NZ_JAPQKF010000001.1"/>
</dbReference>
<comment type="caution">
    <text evidence="2">The sequence shown here is derived from an EMBL/GenBank/DDBJ whole genome shotgun (WGS) entry which is preliminary data.</text>
</comment>
<dbReference type="EMBL" id="JAUDZE010000001">
    <property type="protein sequence ID" value="MDN0012876.1"/>
    <property type="molecule type" value="Genomic_DNA"/>
</dbReference>
<dbReference type="Pfam" id="PF03435">
    <property type="entry name" value="Sacchrp_dh_NADP"/>
    <property type="match status" value="1"/>
</dbReference>
<keyword evidence="3" id="KW-1185">Reference proteome</keyword>
<dbReference type="InterPro" id="IPR005097">
    <property type="entry name" value="Sacchrp_dh_NADP-bd"/>
</dbReference>
<name>A0ABT7WJN3_9GAMM</name>
<dbReference type="SUPFAM" id="SSF51735">
    <property type="entry name" value="NAD(P)-binding Rossmann-fold domains"/>
    <property type="match status" value="1"/>
</dbReference>
<reference evidence="2" key="1">
    <citation type="submission" date="2023-06" db="EMBL/GenBank/DDBJ databases">
        <title>Two novel species of Acinetobacter isolated from motorbike repairing workshop in Vietnam.</title>
        <authorList>
            <person name="Le N.T.T."/>
        </authorList>
    </citation>
    <scope>NUCLEOTIDE SEQUENCE</scope>
    <source>
        <strain evidence="2">VNH17</strain>
    </source>
</reference>
<organism evidence="2 3">
    <name type="scientific">Acinetobacter thutiue</name>
    <dbReference type="NCBI Taxonomy" id="2998078"/>
    <lineage>
        <taxon>Bacteria</taxon>
        <taxon>Pseudomonadati</taxon>
        <taxon>Pseudomonadota</taxon>
        <taxon>Gammaproteobacteria</taxon>
        <taxon>Moraxellales</taxon>
        <taxon>Moraxellaceae</taxon>
        <taxon>Acinetobacter</taxon>
    </lineage>
</organism>
<sequence>MTKLMIYGAYGYTGELMVHEAIRRGIKPVIAGRSKEKLRSLEEQYKLESRAFYTSNIVEYLDDITVVLNCAGPFVSTAPAFVEACLQKKIDYIDITGEIPVFQYCHEQDQRAKVAGIVLCPGAGFDIVPTDCLAASLKERLPDATHIDIGFNFGTRPSIGTIKTAIEGAATGGLIRRDNQLLSVPQGYRIRKLSFPNGSRWSVSFPWGDVFTAEISTNTPNGIVYAAMPLYLAVFLNQFLKTDLRQ</sequence>
<dbReference type="Proteomes" id="UP001168524">
    <property type="component" value="Unassembled WGS sequence"/>
</dbReference>